<protein>
    <submittedName>
        <fullName evidence="1">Uncharacterized protein</fullName>
    </submittedName>
</protein>
<name>A0A699XBH1_TANCI</name>
<proteinExistence type="predicted"/>
<comment type="caution">
    <text evidence="1">The sequence shown here is derived from an EMBL/GenBank/DDBJ whole genome shotgun (WGS) entry which is preliminary data.</text>
</comment>
<organism evidence="1">
    <name type="scientific">Tanacetum cinerariifolium</name>
    <name type="common">Dalmatian daisy</name>
    <name type="synonym">Chrysanthemum cinerariifolium</name>
    <dbReference type="NCBI Taxonomy" id="118510"/>
    <lineage>
        <taxon>Eukaryota</taxon>
        <taxon>Viridiplantae</taxon>
        <taxon>Streptophyta</taxon>
        <taxon>Embryophyta</taxon>
        <taxon>Tracheophyta</taxon>
        <taxon>Spermatophyta</taxon>
        <taxon>Magnoliopsida</taxon>
        <taxon>eudicotyledons</taxon>
        <taxon>Gunneridae</taxon>
        <taxon>Pentapetalae</taxon>
        <taxon>asterids</taxon>
        <taxon>campanulids</taxon>
        <taxon>Asterales</taxon>
        <taxon>Asteraceae</taxon>
        <taxon>Asteroideae</taxon>
        <taxon>Anthemideae</taxon>
        <taxon>Anthemidinae</taxon>
        <taxon>Tanacetum</taxon>
    </lineage>
</organism>
<accession>A0A699XBH1</accession>
<feature type="non-terminal residue" evidence="1">
    <location>
        <position position="100"/>
    </location>
</feature>
<dbReference type="EMBL" id="BKCJ011800421">
    <property type="protein sequence ID" value="GFD53944.1"/>
    <property type="molecule type" value="Genomic_DNA"/>
</dbReference>
<sequence>LVVPQAVVVVQLVQVERARVVDQFGDIQGDVGTATSQANQANRGKLLITAVFRFFEMHRWRKHHVAQSVEVVEDAVGVGFREVKVRLCRDRLRTVMPLGH</sequence>
<dbReference type="AlphaFoldDB" id="A0A699XBH1"/>
<reference evidence="1" key="1">
    <citation type="journal article" date="2019" name="Sci. Rep.">
        <title>Draft genome of Tanacetum cinerariifolium, the natural source of mosquito coil.</title>
        <authorList>
            <person name="Yamashiro T."/>
            <person name="Shiraishi A."/>
            <person name="Satake H."/>
            <person name="Nakayama K."/>
        </authorList>
    </citation>
    <scope>NUCLEOTIDE SEQUENCE</scope>
</reference>
<gene>
    <name evidence="1" type="ORF">Tci_925913</name>
</gene>
<evidence type="ECO:0000313" key="1">
    <source>
        <dbReference type="EMBL" id="GFD53944.1"/>
    </source>
</evidence>
<feature type="non-terminal residue" evidence="1">
    <location>
        <position position="1"/>
    </location>
</feature>